<dbReference type="GO" id="GO:0046872">
    <property type="term" value="F:metal ion binding"/>
    <property type="evidence" value="ECO:0007669"/>
    <property type="project" value="UniProtKB-KW"/>
</dbReference>
<evidence type="ECO:0000313" key="26">
    <source>
        <dbReference type="EMBL" id="TIC28719.1"/>
    </source>
</evidence>
<dbReference type="GO" id="GO:0006032">
    <property type="term" value="P:chitin catabolic process"/>
    <property type="evidence" value="ECO:0007669"/>
    <property type="project" value="UniProtKB-KW"/>
</dbReference>
<evidence type="ECO:0000313" key="27">
    <source>
        <dbReference type="EMBL" id="TIC63560.1"/>
    </source>
</evidence>
<dbReference type="GO" id="GO:0098552">
    <property type="term" value="C:side of membrane"/>
    <property type="evidence" value="ECO:0007669"/>
    <property type="project" value="UniProtKB-KW"/>
</dbReference>
<gene>
    <name evidence="27" type="ORF">E3Q01_03269</name>
    <name evidence="26" type="ORF">E3Q10_02980</name>
    <name evidence="25" type="ORF">E3Q17_03536</name>
    <name evidence="24" type="ORF">E3Q22_03127</name>
</gene>
<dbReference type="GO" id="GO:0009272">
    <property type="term" value="P:fungal-type cell wall biogenesis"/>
    <property type="evidence" value="ECO:0007669"/>
    <property type="project" value="UniProtKB-ARBA"/>
</dbReference>
<keyword evidence="5" id="KW-1003">Cell membrane</keyword>
<dbReference type="AlphaFoldDB" id="A0A4T0P0B1"/>
<dbReference type="GO" id="GO:0071555">
    <property type="term" value="P:cell wall organization"/>
    <property type="evidence" value="ECO:0007669"/>
    <property type="project" value="UniProtKB-KW"/>
</dbReference>
<comment type="subcellular location">
    <subcellularLocation>
        <location evidence="3">Cell membrane</location>
        <topology evidence="3">Lipid-anchor</topology>
        <topology evidence="3">GPI-anchor</topology>
    </subcellularLocation>
    <subcellularLocation>
        <location evidence="2">Secreted</location>
        <location evidence="2">Cell wall</location>
    </subcellularLocation>
</comment>
<dbReference type="EC" id="3.5.1.41" evidence="20"/>
<evidence type="ECO:0000313" key="28">
    <source>
        <dbReference type="Proteomes" id="UP000305647"/>
    </source>
</evidence>
<comment type="cofactor">
    <cofactor evidence="1">
        <name>Co(2+)</name>
        <dbReference type="ChEBI" id="CHEBI:48828"/>
    </cofactor>
</comment>
<dbReference type="GO" id="GO:0005886">
    <property type="term" value="C:plasma membrane"/>
    <property type="evidence" value="ECO:0007669"/>
    <property type="project" value="UniProtKB-SubCell"/>
</dbReference>
<comment type="caution">
    <text evidence="26">The sequence shown here is derived from an EMBL/GenBank/DDBJ whole genome shotgun (WGS) entry which is preliminary data.</text>
</comment>
<dbReference type="InterPro" id="IPR011330">
    <property type="entry name" value="Glyco_hydro/deAcase_b/a-brl"/>
</dbReference>
<dbReference type="PANTHER" id="PTHR10587:SF133">
    <property type="entry name" value="CHITIN DEACETYLASE 1-RELATED"/>
    <property type="match status" value="1"/>
</dbReference>
<keyword evidence="6" id="KW-0134">Cell wall</keyword>
<evidence type="ECO:0000256" key="6">
    <source>
        <dbReference type="ARBA" id="ARBA00022512"/>
    </source>
</evidence>
<dbReference type="Proteomes" id="UP000310685">
    <property type="component" value="Unassembled WGS sequence"/>
</dbReference>
<dbReference type="InterPro" id="IPR002509">
    <property type="entry name" value="NODB_dom"/>
</dbReference>
<proteinExistence type="inferred from homology"/>
<dbReference type="Gene3D" id="3.20.20.370">
    <property type="entry name" value="Glycoside hydrolase/deacetylase"/>
    <property type="match status" value="1"/>
</dbReference>
<dbReference type="GO" id="GO:0004099">
    <property type="term" value="F:chitin deacetylase activity"/>
    <property type="evidence" value="ECO:0007669"/>
    <property type="project" value="UniProtKB-EC"/>
</dbReference>
<feature type="domain" description="NodB homology" evidence="23">
    <location>
        <begin position="102"/>
        <end position="301"/>
    </location>
</feature>
<evidence type="ECO:0000256" key="18">
    <source>
        <dbReference type="ARBA" id="ARBA00023316"/>
    </source>
</evidence>
<keyword evidence="8" id="KW-0336">GPI-anchor</keyword>
<evidence type="ECO:0000256" key="10">
    <source>
        <dbReference type="ARBA" id="ARBA00022729"/>
    </source>
</evidence>
<evidence type="ECO:0000313" key="24">
    <source>
        <dbReference type="EMBL" id="TIB77247.1"/>
    </source>
</evidence>
<protein>
    <recommendedName>
        <fullName evidence="20">chitin deacetylase</fullName>
        <ecNumber evidence="20">3.5.1.41</ecNumber>
    </recommendedName>
</protein>
<evidence type="ECO:0000256" key="8">
    <source>
        <dbReference type="ARBA" id="ARBA00022622"/>
    </source>
</evidence>
<evidence type="ECO:0000256" key="20">
    <source>
        <dbReference type="ARBA" id="ARBA00024056"/>
    </source>
</evidence>
<keyword evidence="18" id="KW-0961">Cell wall biogenesis/degradation</keyword>
<comment type="similarity">
    <text evidence="4">Belongs to the polysaccharide deacetylase family.</text>
</comment>
<dbReference type="PANTHER" id="PTHR10587">
    <property type="entry name" value="GLYCOSYL TRANSFERASE-RELATED"/>
    <property type="match status" value="1"/>
</dbReference>
<evidence type="ECO:0000256" key="5">
    <source>
        <dbReference type="ARBA" id="ARBA00022475"/>
    </source>
</evidence>
<dbReference type="GO" id="GO:0000272">
    <property type="term" value="P:polysaccharide catabolic process"/>
    <property type="evidence" value="ECO:0007669"/>
    <property type="project" value="UniProtKB-KW"/>
</dbReference>
<dbReference type="Pfam" id="PF01522">
    <property type="entry name" value="Polysacc_deac_1"/>
    <property type="match status" value="1"/>
</dbReference>
<keyword evidence="7" id="KW-0964">Secreted</keyword>
<keyword evidence="10" id="KW-0732">Signal</keyword>
<dbReference type="Proteomes" id="UP000305647">
    <property type="component" value="Unassembled WGS sequence"/>
</dbReference>
<evidence type="ECO:0000313" key="29">
    <source>
        <dbReference type="Proteomes" id="UP000307169"/>
    </source>
</evidence>
<feature type="region of interest" description="Disordered" evidence="22">
    <location>
        <begin position="1"/>
        <end position="38"/>
    </location>
</feature>
<evidence type="ECO:0000256" key="12">
    <source>
        <dbReference type="ARBA" id="ARBA00023024"/>
    </source>
</evidence>
<evidence type="ECO:0000256" key="2">
    <source>
        <dbReference type="ARBA" id="ARBA00004191"/>
    </source>
</evidence>
<dbReference type="Proteomes" id="UP000307169">
    <property type="component" value="Unassembled WGS sequence"/>
</dbReference>
<evidence type="ECO:0000256" key="11">
    <source>
        <dbReference type="ARBA" id="ARBA00022801"/>
    </source>
</evidence>
<evidence type="ECO:0000256" key="19">
    <source>
        <dbReference type="ARBA" id="ARBA00023326"/>
    </source>
</evidence>
<dbReference type="Proteomes" id="UP000310708">
    <property type="component" value="Unassembled WGS sequence"/>
</dbReference>
<evidence type="ECO:0000313" key="31">
    <source>
        <dbReference type="Proteomes" id="UP000310708"/>
    </source>
</evidence>
<name>A0A4T0P0B1_9BASI</name>
<keyword evidence="11 26" id="KW-0378">Hydrolase</keyword>
<dbReference type="EMBL" id="SPRX01000045">
    <property type="protein sequence ID" value="TIC63560.1"/>
    <property type="molecule type" value="Genomic_DNA"/>
</dbReference>
<evidence type="ECO:0000256" key="16">
    <source>
        <dbReference type="ARBA" id="ARBA00023285"/>
    </source>
</evidence>
<reference evidence="28 29" key="1">
    <citation type="submission" date="2019-03" db="EMBL/GenBank/DDBJ databases">
        <title>Sequencing 25 genomes of Wallemia mellicola.</title>
        <authorList>
            <person name="Gostincar C."/>
        </authorList>
    </citation>
    <scope>NUCLEOTIDE SEQUENCE [LARGE SCALE GENOMIC DNA]</scope>
    <source>
        <strain evidence="25 29">EXF-1262</strain>
        <strain evidence="24 30">EXF-6152</strain>
        <strain evidence="27 31">EXF-757</strain>
        <strain evidence="26 28">EXF-8738</strain>
    </source>
</reference>
<evidence type="ECO:0000256" key="14">
    <source>
        <dbReference type="ARBA" id="ARBA00023180"/>
    </source>
</evidence>
<keyword evidence="17" id="KW-0449">Lipoprotein</keyword>
<keyword evidence="15" id="KW-0119">Carbohydrate metabolism</keyword>
<evidence type="ECO:0000256" key="22">
    <source>
        <dbReference type="SAM" id="MobiDB-lite"/>
    </source>
</evidence>
<evidence type="ECO:0000256" key="1">
    <source>
        <dbReference type="ARBA" id="ARBA00001941"/>
    </source>
</evidence>
<evidence type="ECO:0000256" key="17">
    <source>
        <dbReference type="ARBA" id="ARBA00023288"/>
    </source>
</evidence>
<evidence type="ECO:0000256" key="9">
    <source>
        <dbReference type="ARBA" id="ARBA00022723"/>
    </source>
</evidence>
<evidence type="ECO:0000256" key="15">
    <source>
        <dbReference type="ARBA" id="ARBA00023277"/>
    </source>
</evidence>
<dbReference type="EMBL" id="SPRC01000036">
    <property type="protein sequence ID" value="TIB77247.1"/>
    <property type="molecule type" value="Genomic_DNA"/>
</dbReference>
<feature type="compositionally biased region" description="Low complexity" evidence="22">
    <location>
        <begin position="11"/>
        <end position="28"/>
    </location>
</feature>
<evidence type="ECO:0000313" key="30">
    <source>
        <dbReference type="Proteomes" id="UP000310685"/>
    </source>
</evidence>
<evidence type="ECO:0000256" key="3">
    <source>
        <dbReference type="ARBA" id="ARBA00004609"/>
    </source>
</evidence>
<evidence type="ECO:0000256" key="21">
    <source>
        <dbReference type="ARBA" id="ARBA00048494"/>
    </source>
</evidence>
<dbReference type="SUPFAM" id="SSF88713">
    <property type="entry name" value="Glycoside hydrolase/deacetylase"/>
    <property type="match status" value="1"/>
</dbReference>
<organism evidence="26 28">
    <name type="scientific">Wallemia mellicola</name>
    <dbReference type="NCBI Taxonomy" id="1708541"/>
    <lineage>
        <taxon>Eukaryota</taxon>
        <taxon>Fungi</taxon>
        <taxon>Dikarya</taxon>
        <taxon>Basidiomycota</taxon>
        <taxon>Wallemiomycotina</taxon>
        <taxon>Wallemiomycetes</taxon>
        <taxon>Wallemiales</taxon>
        <taxon>Wallemiaceae</taxon>
        <taxon>Wallemia</taxon>
    </lineage>
</organism>
<evidence type="ECO:0000256" key="13">
    <source>
        <dbReference type="ARBA" id="ARBA00023136"/>
    </source>
</evidence>
<evidence type="ECO:0000313" key="25">
    <source>
        <dbReference type="EMBL" id="TIB97143.1"/>
    </source>
</evidence>
<comment type="catalytic activity">
    <reaction evidence="21">
        <text>[(1-&gt;4)-N-acetyl-beta-D-glucosaminyl](n) + n H2O = chitosan + n acetate</text>
        <dbReference type="Rhea" id="RHEA:10464"/>
        <dbReference type="Rhea" id="RHEA-COMP:9593"/>
        <dbReference type="Rhea" id="RHEA-COMP:9597"/>
        <dbReference type="ChEBI" id="CHEBI:15377"/>
        <dbReference type="ChEBI" id="CHEBI:17029"/>
        <dbReference type="ChEBI" id="CHEBI:30089"/>
        <dbReference type="ChEBI" id="CHEBI:57704"/>
        <dbReference type="EC" id="3.5.1.41"/>
    </reaction>
    <physiologicalReaction direction="left-to-right" evidence="21">
        <dbReference type="Rhea" id="RHEA:10465"/>
    </physiologicalReaction>
</comment>
<dbReference type="EMBL" id="SPRH01000052">
    <property type="protein sequence ID" value="TIB97143.1"/>
    <property type="molecule type" value="Genomic_DNA"/>
</dbReference>
<dbReference type="FunFam" id="3.20.20.370:FF:000004">
    <property type="entry name" value="Related to Chitin deacetylase"/>
    <property type="match status" value="1"/>
</dbReference>
<sequence>MPTTASPGQVPFSGAPAMPSSSPSVSEYPEMDKTPPVDHPLVQEWISAIDWEKVPGWSKTENEATCSDNEDAKNEAGEDKRCWWTCGGCTAEDDITQCPNKYDWGLSYDDGPSPYTTTLLNYLAQQQITSTFFIVGSRAVSRPDMLRAELVLGHQLSVHTWSHPYLTTLTNEELVAELGWTKKIIQEVTGLTPNTMRPPYGDIDNRVREICRQMDLTPIIWTSAEVGGESFTFDTNDWKIAGGSVSTTKSKETFEKILNSAKDIDNGFIVLQHDLYQQSVELAVAYVLPDAVNRTPKLNLLSVIDCLQKPQTEAYIETSANKTKPYEVGTDQSSAKSIRNTISLAIIATLAISINLI</sequence>
<evidence type="ECO:0000256" key="4">
    <source>
        <dbReference type="ARBA" id="ARBA00010973"/>
    </source>
</evidence>
<dbReference type="InterPro" id="IPR050248">
    <property type="entry name" value="Polysacc_deacetylase_ArnD"/>
</dbReference>
<keyword evidence="13" id="KW-0472">Membrane</keyword>
<keyword evidence="9" id="KW-0479">Metal-binding</keyword>
<evidence type="ECO:0000259" key="23">
    <source>
        <dbReference type="PROSITE" id="PS51677"/>
    </source>
</evidence>
<keyword evidence="19" id="KW-0624">Polysaccharide degradation</keyword>
<keyword evidence="12" id="KW-0146">Chitin degradation</keyword>
<accession>A0A4T0P0B1</accession>
<dbReference type="PROSITE" id="PS51677">
    <property type="entry name" value="NODB"/>
    <property type="match status" value="1"/>
</dbReference>
<dbReference type="EMBL" id="SPRO01000035">
    <property type="protein sequence ID" value="TIC28719.1"/>
    <property type="molecule type" value="Genomic_DNA"/>
</dbReference>
<evidence type="ECO:0000256" key="7">
    <source>
        <dbReference type="ARBA" id="ARBA00022525"/>
    </source>
</evidence>
<keyword evidence="14" id="KW-0325">Glycoprotein</keyword>
<keyword evidence="16" id="KW-0170">Cobalt</keyword>